<dbReference type="EMBL" id="MQWD01000001">
    <property type="protein sequence ID" value="PAP75336.1"/>
    <property type="molecule type" value="Genomic_DNA"/>
</dbReference>
<dbReference type="PANTHER" id="PTHR19328">
    <property type="entry name" value="HEDGEHOG-INTERACTING PROTEIN"/>
    <property type="match status" value="1"/>
</dbReference>
<feature type="chain" id="PRO_5012944621" description="Glucose/Sorbosone dehydrogenase domain-containing protein" evidence="1">
    <location>
        <begin position="19"/>
        <end position="385"/>
    </location>
</feature>
<dbReference type="Gene3D" id="2.120.10.30">
    <property type="entry name" value="TolB, C-terminal domain"/>
    <property type="match status" value="1"/>
</dbReference>
<dbReference type="PANTHER" id="PTHR19328:SF75">
    <property type="entry name" value="ALDOSE SUGAR DEHYDROGENASE YLII"/>
    <property type="match status" value="1"/>
</dbReference>
<keyword evidence="1" id="KW-0732">Signal</keyword>
<sequence>MRLLLLLAAVAFAAPASAQPPPNQIASFLSAAGPVGVYPVADGLDRPWGMTFLPDGRMLVTERPGHLRIVTPDGGVSGPVEGVPEVWARGQGGLLDVALDPDFEDNGFVYLSYARPNPDGEGAASALGRGRFVDDRIEGFEPLFTSVPYMSGGAHFGSRIAFGPDGHLFLATGERFQFDPAQDLSNHLGTVVRINRDGSVPDDNPFVGQDGAGPEIWSYGHRNIQAAAFDKITGDLYVAEMGPLGGDEFNRVERGANYGWPVVSWGMDYDGELIPDPPTRPEFEDAVAVWTASIAPSGMAHYTGAEVPGWQGSFLVGSLVYRSLVRMTLEDGAVTGQEMLPIGPRIREVEQGPDGRLYLLTDEPNPEGRVLVLRAIETSPPDGSN</sequence>
<name>A0A271IVQ8_9BACT</name>
<evidence type="ECO:0000313" key="4">
    <source>
        <dbReference type="Proteomes" id="UP000216339"/>
    </source>
</evidence>
<dbReference type="AlphaFoldDB" id="A0A271IVQ8"/>
<feature type="signal peptide" evidence="1">
    <location>
        <begin position="1"/>
        <end position="18"/>
    </location>
</feature>
<proteinExistence type="predicted"/>
<feature type="domain" description="Glucose/Sorbosone dehydrogenase" evidence="2">
    <location>
        <begin position="44"/>
        <end position="365"/>
    </location>
</feature>
<dbReference type="Proteomes" id="UP000216339">
    <property type="component" value="Unassembled WGS sequence"/>
</dbReference>
<accession>A0A271IVQ8</accession>
<evidence type="ECO:0000313" key="3">
    <source>
        <dbReference type="EMBL" id="PAP75336.1"/>
    </source>
</evidence>
<gene>
    <name evidence="3" type="ORF">BSZ37_02185</name>
</gene>
<organism evidence="3 4">
    <name type="scientific">Rubrivirga marina</name>
    <dbReference type="NCBI Taxonomy" id="1196024"/>
    <lineage>
        <taxon>Bacteria</taxon>
        <taxon>Pseudomonadati</taxon>
        <taxon>Rhodothermota</taxon>
        <taxon>Rhodothermia</taxon>
        <taxon>Rhodothermales</taxon>
        <taxon>Rubricoccaceae</taxon>
        <taxon>Rubrivirga</taxon>
    </lineage>
</organism>
<evidence type="ECO:0000256" key="1">
    <source>
        <dbReference type="SAM" id="SignalP"/>
    </source>
</evidence>
<dbReference type="InterPro" id="IPR011042">
    <property type="entry name" value="6-blade_b-propeller_TolB-like"/>
</dbReference>
<protein>
    <recommendedName>
        <fullName evidence="2">Glucose/Sorbosone dehydrogenase domain-containing protein</fullName>
    </recommendedName>
</protein>
<dbReference type="SUPFAM" id="SSF50952">
    <property type="entry name" value="Soluble quinoprotein glucose dehydrogenase"/>
    <property type="match status" value="1"/>
</dbReference>
<keyword evidence="4" id="KW-1185">Reference proteome</keyword>
<reference evidence="3 4" key="1">
    <citation type="submission" date="2016-11" db="EMBL/GenBank/DDBJ databases">
        <title>Study of marine rhodopsin-containing bacteria.</title>
        <authorList>
            <person name="Yoshizawa S."/>
            <person name="Kumagai Y."/>
            <person name="Kogure K."/>
        </authorList>
    </citation>
    <scope>NUCLEOTIDE SEQUENCE [LARGE SCALE GENOMIC DNA]</scope>
    <source>
        <strain evidence="3 4">SAORIC-28</strain>
    </source>
</reference>
<dbReference type="Pfam" id="PF07995">
    <property type="entry name" value="GSDH"/>
    <property type="match status" value="1"/>
</dbReference>
<dbReference type="InterPro" id="IPR012938">
    <property type="entry name" value="Glc/Sorbosone_DH"/>
</dbReference>
<comment type="caution">
    <text evidence="3">The sequence shown here is derived from an EMBL/GenBank/DDBJ whole genome shotgun (WGS) entry which is preliminary data.</text>
</comment>
<dbReference type="OrthoDB" id="9770043at2"/>
<dbReference type="InterPro" id="IPR011041">
    <property type="entry name" value="Quinoprot_gluc/sorb_DH_b-prop"/>
</dbReference>
<evidence type="ECO:0000259" key="2">
    <source>
        <dbReference type="Pfam" id="PF07995"/>
    </source>
</evidence>
<dbReference type="RefSeq" id="WP_095508971.1">
    <property type="nucleotide sequence ID" value="NZ_MQWD01000001.1"/>
</dbReference>